<organism evidence="1 2">
    <name type="scientific">Lysinibacillus odysseyi 34hs-1 = NBRC 100172</name>
    <dbReference type="NCBI Taxonomy" id="1220589"/>
    <lineage>
        <taxon>Bacteria</taxon>
        <taxon>Bacillati</taxon>
        <taxon>Bacillota</taxon>
        <taxon>Bacilli</taxon>
        <taxon>Bacillales</taxon>
        <taxon>Bacillaceae</taxon>
        <taxon>Lysinibacillus</taxon>
    </lineage>
</organism>
<name>A0A0A3IIG5_9BACI</name>
<sequence>MVINMYDYIMIYSDEQYEKTIQTFEMEQFCIAELGLKPISKLRFHKNINGEEIMVTGIFANTNGGYAFDTLDNVEEINLVEIDIPDKLTDEMEKEILAVANAIAGRFSWKVDVRESDS</sequence>
<evidence type="ECO:0000313" key="2">
    <source>
        <dbReference type="Proteomes" id="UP000030437"/>
    </source>
</evidence>
<proteinExistence type="predicted"/>
<dbReference type="OrthoDB" id="2627258at2"/>
<comment type="caution">
    <text evidence="1">The sequence shown here is derived from an EMBL/GenBank/DDBJ whole genome shotgun (WGS) entry which is preliminary data.</text>
</comment>
<dbReference type="eggNOG" id="ENOG502ZNYD">
    <property type="taxonomic scope" value="Bacteria"/>
</dbReference>
<protein>
    <submittedName>
        <fullName evidence="1">Uncharacterized protein</fullName>
    </submittedName>
</protein>
<reference evidence="1 2" key="1">
    <citation type="submission" date="2014-02" db="EMBL/GenBank/DDBJ databases">
        <title>Draft genome sequence of Lysinibacillus odysseyi NBRC 100172.</title>
        <authorList>
            <person name="Zhang F."/>
            <person name="Wang G."/>
            <person name="Zhang L."/>
        </authorList>
    </citation>
    <scope>NUCLEOTIDE SEQUENCE [LARGE SCALE GENOMIC DNA]</scope>
    <source>
        <strain evidence="1 2">NBRC 100172</strain>
    </source>
</reference>
<gene>
    <name evidence="1" type="ORF">CD32_13395</name>
</gene>
<dbReference type="EMBL" id="JPVP01000056">
    <property type="protein sequence ID" value="KGR84561.1"/>
    <property type="molecule type" value="Genomic_DNA"/>
</dbReference>
<keyword evidence="2" id="KW-1185">Reference proteome</keyword>
<dbReference type="AlphaFoldDB" id="A0A0A3IIG5"/>
<evidence type="ECO:0000313" key="1">
    <source>
        <dbReference type="EMBL" id="KGR84561.1"/>
    </source>
</evidence>
<accession>A0A0A3IIG5</accession>
<dbReference type="Proteomes" id="UP000030437">
    <property type="component" value="Unassembled WGS sequence"/>
</dbReference>